<evidence type="ECO:0000256" key="3">
    <source>
        <dbReference type="ARBA" id="ARBA00022448"/>
    </source>
</evidence>
<name>A0A5B8I9I6_9RHOB</name>
<organism evidence="10 11">
    <name type="scientific">Qingshengfaniella alkalisoli</name>
    <dbReference type="NCBI Taxonomy" id="2599296"/>
    <lineage>
        <taxon>Bacteria</taxon>
        <taxon>Pseudomonadati</taxon>
        <taxon>Pseudomonadota</taxon>
        <taxon>Alphaproteobacteria</taxon>
        <taxon>Rhodobacterales</taxon>
        <taxon>Paracoccaceae</taxon>
        <taxon>Qingshengfaniella</taxon>
    </lineage>
</organism>
<dbReference type="PANTHER" id="PTHR30026">
    <property type="entry name" value="OUTER MEMBRANE PROTEIN TOLC"/>
    <property type="match status" value="1"/>
</dbReference>
<dbReference type="SUPFAM" id="SSF56954">
    <property type="entry name" value="Outer membrane efflux proteins (OEP)"/>
    <property type="match status" value="1"/>
</dbReference>
<evidence type="ECO:0000256" key="9">
    <source>
        <dbReference type="SAM" id="SignalP"/>
    </source>
</evidence>
<evidence type="ECO:0000256" key="7">
    <source>
        <dbReference type="ARBA" id="ARBA00023237"/>
    </source>
</evidence>
<accession>A0A5B8I9I6</accession>
<dbReference type="AlphaFoldDB" id="A0A5B8I9I6"/>
<dbReference type="InterPro" id="IPR003423">
    <property type="entry name" value="OMP_efflux"/>
</dbReference>
<dbReference type="Pfam" id="PF02321">
    <property type="entry name" value="OEP"/>
    <property type="match status" value="2"/>
</dbReference>
<feature type="signal peptide" evidence="9">
    <location>
        <begin position="1"/>
        <end position="34"/>
    </location>
</feature>
<evidence type="ECO:0008006" key="12">
    <source>
        <dbReference type="Google" id="ProtNLM"/>
    </source>
</evidence>
<sequence>MIWRATQTKRTKMTIYATTIAFLVGLAVAGAAQADITLRDAVRISAERDPNVTAMRQRVARRTVDIRAARDEYYPSLSLQGDTNTTDVDGANVTLTVSQVLYDWGMIQSKIEAASQERVKSVSDLKSAVEELTLQMSELFIEVEVLGLKIARTRDYTAFAQRVTGHAERRAAGGLGDNAEVARARLETARAEDQLSQLEGDLRIALAQIEFLAGIAPGNPAAAPELNFGARYGQAGKLASAVKLAPDYIAARAEKDAANAGIKTAKASRLPTITLQAQGRQDLDGGRSRTAIGIAAGMDLDSASLGARQIQAARLELEAATSSMAAVEQDLLNEGQNALERLQILRANESSRERQLVQAQQVLDSYEQQFAAGQRDLIDLLTTGRDLYDAQIDAINTFDTRKRTEYEAAEGLGVLGTLILAAGATQ</sequence>
<dbReference type="GO" id="GO:1990281">
    <property type="term" value="C:efflux pump complex"/>
    <property type="evidence" value="ECO:0007669"/>
    <property type="project" value="TreeGrafter"/>
</dbReference>
<keyword evidence="3" id="KW-0813">Transport</keyword>
<evidence type="ECO:0000256" key="1">
    <source>
        <dbReference type="ARBA" id="ARBA00004442"/>
    </source>
</evidence>
<evidence type="ECO:0000256" key="8">
    <source>
        <dbReference type="SAM" id="Coils"/>
    </source>
</evidence>
<evidence type="ECO:0000313" key="10">
    <source>
        <dbReference type="EMBL" id="QDY70569.1"/>
    </source>
</evidence>
<evidence type="ECO:0000313" key="11">
    <source>
        <dbReference type="Proteomes" id="UP000318483"/>
    </source>
</evidence>
<reference evidence="10 11" key="1">
    <citation type="submission" date="2019-07" db="EMBL/GenBank/DDBJ databases">
        <title>Litoreibacter alkalisoli sp. nov., isolated from saline-alkaline soil.</title>
        <authorList>
            <person name="Wang S."/>
            <person name="Xu L."/>
            <person name="Xing Y.-T."/>
            <person name="Sun J.-Q."/>
        </authorList>
    </citation>
    <scope>NUCLEOTIDE SEQUENCE [LARGE SCALE GENOMIC DNA]</scope>
    <source>
        <strain evidence="10 11">LN3S51</strain>
        <plasmid evidence="10 11">unnamed1</plasmid>
    </source>
</reference>
<dbReference type="KEGG" id="lit:FPZ52_12775"/>
<feature type="coiled-coil region" evidence="8">
    <location>
        <begin position="181"/>
        <end position="208"/>
    </location>
</feature>
<dbReference type="Gene3D" id="1.20.1600.10">
    <property type="entry name" value="Outer membrane efflux proteins (OEP)"/>
    <property type="match status" value="1"/>
</dbReference>
<keyword evidence="5" id="KW-0812">Transmembrane</keyword>
<evidence type="ECO:0000256" key="2">
    <source>
        <dbReference type="ARBA" id="ARBA00007613"/>
    </source>
</evidence>
<comment type="subcellular location">
    <subcellularLocation>
        <location evidence="1">Cell outer membrane</location>
    </subcellularLocation>
</comment>
<comment type="similarity">
    <text evidence="2">Belongs to the outer membrane factor (OMF) (TC 1.B.17) family.</text>
</comment>
<dbReference type="OrthoDB" id="9814637at2"/>
<keyword evidence="10" id="KW-0614">Plasmid</keyword>
<keyword evidence="11" id="KW-1185">Reference proteome</keyword>
<dbReference type="GO" id="GO:0015288">
    <property type="term" value="F:porin activity"/>
    <property type="evidence" value="ECO:0007669"/>
    <property type="project" value="TreeGrafter"/>
</dbReference>
<proteinExistence type="inferred from homology"/>
<dbReference type="Proteomes" id="UP000318483">
    <property type="component" value="Plasmid unnamed1"/>
</dbReference>
<feature type="chain" id="PRO_5022886268" description="Adhesin transport system outer membrane protein" evidence="9">
    <location>
        <begin position="35"/>
        <end position="426"/>
    </location>
</feature>
<dbReference type="InterPro" id="IPR051906">
    <property type="entry name" value="TolC-like"/>
</dbReference>
<gene>
    <name evidence="10" type="ORF">FPZ52_12775</name>
</gene>
<keyword evidence="6" id="KW-0472">Membrane</keyword>
<keyword evidence="4" id="KW-1134">Transmembrane beta strand</keyword>
<dbReference type="PANTHER" id="PTHR30026:SF22">
    <property type="entry name" value="OUTER MEMBRANE EFFLUX PROTEIN"/>
    <property type="match status" value="1"/>
</dbReference>
<keyword evidence="9" id="KW-0732">Signal</keyword>
<dbReference type="GO" id="GO:0009279">
    <property type="term" value="C:cell outer membrane"/>
    <property type="evidence" value="ECO:0007669"/>
    <property type="project" value="UniProtKB-SubCell"/>
</dbReference>
<dbReference type="GO" id="GO:0015562">
    <property type="term" value="F:efflux transmembrane transporter activity"/>
    <property type="evidence" value="ECO:0007669"/>
    <property type="project" value="InterPro"/>
</dbReference>
<evidence type="ECO:0000256" key="4">
    <source>
        <dbReference type="ARBA" id="ARBA00022452"/>
    </source>
</evidence>
<evidence type="ECO:0000256" key="5">
    <source>
        <dbReference type="ARBA" id="ARBA00022692"/>
    </source>
</evidence>
<geneLocation type="plasmid" evidence="10 11">
    <name>unnamed1</name>
</geneLocation>
<dbReference type="EMBL" id="CP042262">
    <property type="protein sequence ID" value="QDY70569.1"/>
    <property type="molecule type" value="Genomic_DNA"/>
</dbReference>
<keyword evidence="8" id="KW-0175">Coiled coil</keyword>
<protein>
    <recommendedName>
        <fullName evidence="12">Adhesin transport system outer membrane protein</fullName>
    </recommendedName>
</protein>
<evidence type="ECO:0000256" key="6">
    <source>
        <dbReference type="ARBA" id="ARBA00023136"/>
    </source>
</evidence>
<keyword evidence="7" id="KW-0998">Cell outer membrane</keyword>